<sequence length="251" mass="29130">MQMSTSYLVSFLMTAREGESHEFIKTGQYVQHALMERETQENLRLVLDIFKQNNLGYEDVQVVMTDKAFHENAILVEIFTRSRQLLYQFHLQQWFAKQVAKLVSGNKEVRTMVEASMAQLIDARSATEYEDQKAFLLDLLGGEEEHPLYVTFFTNWDNMQEEWVASLRGNIPHLRNHTNNRLESKWGKIKQLISGSYSIDEVVSTLIMMQECAEDVYVEDFNKTGISEHPELLVLAVAISKYAFDLVLDEF</sequence>
<comment type="caution">
    <text evidence="2">The sequence shown here is derived from an EMBL/GenBank/DDBJ whole genome shotgun (WGS) entry which is preliminary data.</text>
</comment>
<accession>A0A225UCU2</accession>
<dbReference type="Pfam" id="PF21056">
    <property type="entry name" value="ZSWIM1-3_RNaseH-like"/>
    <property type="match status" value="1"/>
</dbReference>
<name>A0A225UCU2_9STRA</name>
<feature type="non-terminal residue" evidence="2">
    <location>
        <position position="251"/>
    </location>
</feature>
<dbReference type="AlphaFoldDB" id="A0A225UCU2"/>
<evidence type="ECO:0000313" key="3">
    <source>
        <dbReference type="Proteomes" id="UP000198211"/>
    </source>
</evidence>
<organism evidence="2 3">
    <name type="scientific">Phytophthora megakarya</name>
    <dbReference type="NCBI Taxonomy" id="4795"/>
    <lineage>
        <taxon>Eukaryota</taxon>
        <taxon>Sar</taxon>
        <taxon>Stramenopiles</taxon>
        <taxon>Oomycota</taxon>
        <taxon>Peronosporomycetes</taxon>
        <taxon>Peronosporales</taxon>
        <taxon>Peronosporaceae</taxon>
        <taxon>Phytophthora</taxon>
    </lineage>
</organism>
<keyword evidence="3" id="KW-1185">Reference proteome</keyword>
<reference evidence="3" key="1">
    <citation type="submission" date="2017-03" db="EMBL/GenBank/DDBJ databases">
        <title>Phytopthora megakarya and P. palmivora, two closely related causual agents of cacao black pod achieved similar genome size and gene model numbers by different mechanisms.</title>
        <authorList>
            <person name="Ali S."/>
            <person name="Shao J."/>
            <person name="Larry D.J."/>
            <person name="Kronmiller B."/>
            <person name="Shen D."/>
            <person name="Strem M.D."/>
            <person name="Melnick R.L."/>
            <person name="Guiltinan M.J."/>
            <person name="Tyler B.M."/>
            <person name="Meinhardt L.W."/>
            <person name="Bailey B.A."/>
        </authorList>
    </citation>
    <scope>NUCLEOTIDE SEQUENCE [LARGE SCALE GENOMIC DNA]</scope>
    <source>
        <strain evidence="3">zdho120</strain>
    </source>
</reference>
<evidence type="ECO:0000259" key="1">
    <source>
        <dbReference type="Pfam" id="PF21056"/>
    </source>
</evidence>
<evidence type="ECO:0000313" key="2">
    <source>
        <dbReference type="EMBL" id="OWY90934.1"/>
    </source>
</evidence>
<dbReference type="InterPro" id="IPR052579">
    <property type="entry name" value="Zinc_finger_SWIM"/>
</dbReference>
<protein>
    <recommendedName>
        <fullName evidence="1">ZSWIM1/3 RNaseH-like domain-containing protein</fullName>
    </recommendedName>
</protein>
<dbReference type="InterPro" id="IPR048324">
    <property type="entry name" value="ZSWIM1-3_RNaseH-like"/>
</dbReference>
<dbReference type="PANTHER" id="PTHR31569:SF4">
    <property type="entry name" value="SWIM-TYPE DOMAIN-CONTAINING PROTEIN"/>
    <property type="match status" value="1"/>
</dbReference>
<dbReference type="PANTHER" id="PTHR31569">
    <property type="entry name" value="SWIM-TYPE DOMAIN-CONTAINING PROTEIN"/>
    <property type="match status" value="1"/>
</dbReference>
<dbReference type="Proteomes" id="UP000198211">
    <property type="component" value="Unassembled WGS sequence"/>
</dbReference>
<gene>
    <name evidence="2" type="ORF">PHMEG_00040701</name>
</gene>
<dbReference type="EMBL" id="NBNE01021501">
    <property type="protein sequence ID" value="OWY90934.1"/>
    <property type="molecule type" value="Genomic_DNA"/>
</dbReference>
<dbReference type="OrthoDB" id="111802at2759"/>
<feature type="domain" description="ZSWIM1/3 RNaseH-like" evidence="1">
    <location>
        <begin position="7"/>
        <end position="85"/>
    </location>
</feature>
<proteinExistence type="predicted"/>